<name>A0ABR3F4Q4_9AGAR</name>
<evidence type="ECO:0000313" key="3">
    <source>
        <dbReference type="Proteomes" id="UP001465976"/>
    </source>
</evidence>
<dbReference type="Proteomes" id="UP001465976">
    <property type="component" value="Unassembled WGS sequence"/>
</dbReference>
<accession>A0ABR3F4Q4</accession>
<comment type="caution">
    <text evidence="2">The sequence shown here is derived from an EMBL/GenBank/DDBJ whole genome shotgun (WGS) entry which is preliminary data.</text>
</comment>
<protein>
    <submittedName>
        <fullName evidence="2">Uncharacterized protein</fullName>
    </submittedName>
</protein>
<feature type="compositionally biased region" description="Basic and acidic residues" evidence="1">
    <location>
        <begin position="85"/>
        <end position="112"/>
    </location>
</feature>
<evidence type="ECO:0000313" key="2">
    <source>
        <dbReference type="EMBL" id="KAL0570195.1"/>
    </source>
</evidence>
<sequence>MSHSHSLPTNDATSDGWIIRDKGSVGGKSVRFLPYSNALHSSRENRTKLLSQSPLWSPVIEEGQASQTSPELESNSSSSSSPSDQHVRERVPKVTCKPEKDDNSESRPRDDSGSDLNATSVSRGSMDPTGPEIADPSFCISDTLYRDLTKDTEAFILAGLDMDVAHLRYSELKEQQKAIEWELRKMERQWVSLVDTHSASDARLVDTRQRVFLEAGRHGGHLLTQGVYRQRYVSFVGLPQYALVKMRLQQMGYVV</sequence>
<gene>
    <name evidence="2" type="ORF">V5O48_011769</name>
</gene>
<keyword evidence="3" id="KW-1185">Reference proteome</keyword>
<feature type="compositionally biased region" description="Low complexity" evidence="1">
    <location>
        <begin position="69"/>
        <end position="83"/>
    </location>
</feature>
<feature type="region of interest" description="Disordered" evidence="1">
    <location>
        <begin position="1"/>
        <end position="30"/>
    </location>
</feature>
<feature type="compositionally biased region" description="Polar residues" evidence="1">
    <location>
        <begin position="1"/>
        <end position="13"/>
    </location>
</feature>
<reference evidence="2 3" key="1">
    <citation type="submission" date="2024-02" db="EMBL/GenBank/DDBJ databases">
        <title>A draft genome for the cacao thread blight pathogen Marasmius crinis-equi.</title>
        <authorList>
            <person name="Cohen S.P."/>
            <person name="Baruah I.K."/>
            <person name="Amoako-Attah I."/>
            <person name="Bukari Y."/>
            <person name="Meinhardt L.W."/>
            <person name="Bailey B.A."/>
        </authorList>
    </citation>
    <scope>NUCLEOTIDE SEQUENCE [LARGE SCALE GENOMIC DNA]</scope>
    <source>
        <strain evidence="2 3">GH-76</strain>
    </source>
</reference>
<dbReference type="EMBL" id="JBAHYK010000977">
    <property type="protein sequence ID" value="KAL0570195.1"/>
    <property type="molecule type" value="Genomic_DNA"/>
</dbReference>
<organism evidence="2 3">
    <name type="scientific">Marasmius crinis-equi</name>
    <dbReference type="NCBI Taxonomy" id="585013"/>
    <lineage>
        <taxon>Eukaryota</taxon>
        <taxon>Fungi</taxon>
        <taxon>Dikarya</taxon>
        <taxon>Basidiomycota</taxon>
        <taxon>Agaricomycotina</taxon>
        <taxon>Agaricomycetes</taxon>
        <taxon>Agaricomycetidae</taxon>
        <taxon>Agaricales</taxon>
        <taxon>Marasmiineae</taxon>
        <taxon>Marasmiaceae</taxon>
        <taxon>Marasmius</taxon>
    </lineage>
</organism>
<evidence type="ECO:0000256" key="1">
    <source>
        <dbReference type="SAM" id="MobiDB-lite"/>
    </source>
</evidence>
<proteinExistence type="predicted"/>
<feature type="compositionally biased region" description="Polar residues" evidence="1">
    <location>
        <begin position="114"/>
        <end position="123"/>
    </location>
</feature>
<feature type="region of interest" description="Disordered" evidence="1">
    <location>
        <begin position="55"/>
        <end position="136"/>
    </location>
</feature>